<sequence>MTNEPSLRDYIRRYAAGEIPREEMLDTVASWRFEVEDWDEAHPEPSHQDNTLSVVAGERLLGRLTREDVEEIHRRRTSRDA</sequence>
<evidence type="ECO:0000313" key="1">
    <source>
        <dbReference type="EMBL" id="GHH88300.1"/>
    </source>
</evidence>
<keyword evidence="2" id="KW-1185">Reference proteome</keyword>
<comment type="caution">
    <text evidence="1">The sequence shown here is derived from an EMBL/GenBank/DDBJ whole genome shotgun (WGS) entry which is preliminary data.</text>
</comment>
<protein>
    <submittedName>
        <fullName evidence="1">Uncharacterized protein</fullName>
    </submittedName>
</protein>
<name>A0A919L7Z8_9ACTN</name>
<reference evidence="1" key="1">
    <citation type="journal article" date="2014" name="Int. J. Syst. Evol. Microbiol.">
        <title>Complete genome sequence of Corynebacterium casei LMG S-19264T (=DSM 44701T), isolated from a smear-ripened cheese.</title>
        <authorList>
            <consortium name="US DOE Joint Genome Institute (JGI-PGF)"/>
            <person name="Walter F."/>
            <person name="Albersmeier A."/>
            <person name="Kalinowski J."/>
            <person name="Ruckert C."/>
        </authorList>
    </citation>
    <scope>NUCLEOTIDE SEQUENCE</scope>
    <source>
        <strain evidence="1">CGMCC 4.7403</strain>
    </source>
</reference>
<accession>A0A919L7Z8</accession>
<dbReference type="RefSeq" id="WP_189783224.1">
    <property type="nucleotide sequence ID" value="NZ_BNAT01000010.1"/>
</dbReference>
<dbReference type="EMBL" id="BNAT01000010">
    <property type="protein sequence ID" value="GHH88300.1"/>
    <property type="molecule type" value="Genomic_DNA"/>
</dbReference>
<dbReference type="Proteomes" id="UP000603227">
    <property type="component" value="Unassembled WGS sequence"/>
</dbReference>
<gene>
    <name evidence="1" type="ORF">GCM10017771_32950</name>
</gene>
<evidence type="ECO:0000313" key="2">
    <source>
        <dbReference type="Proteomes" id="UP000603227"/>
    </source>
</evidence>
<reference evidence="1" key="2">
    <citation type="submission" date="2020-09" db="EMBL/GenBank/DDBJ databases">
        <authorList>
            <person name="Sun Q."/>
            <person name="Zhou Y."/>
        </authorList>
    </citation>
    <scope>NUCLEOTIDE SEQUENCE</scope>
    <source>
        <strain evidence="1">CGMCC 4.7403</strain>
    </source>
</reference>
<proteinExistence type="predicted"/>
<organism evidence="1 2">
    <name type="scientific">Streptomyces capitiformicae</name>
    <dbReference type="NCBI Taxonomy" id="2014920"/>
    <lineage>
        <taxon>Bacteria</taxon>
        <taxon>Bacillati</taxon>
        <taxon>Actinomycetota</taxon>
        <taxon>Actinomycetes</taxon>
        <taxon>Kitasatosporales</taxon>
        <taxon>Streptomycetaceae</taxon>
        <taxon>Streptomyces</taxon>
    </lineage>
</organism>
<dbReference type="AlphaFoldDB" id="A0A919L7Z8"/>